<dbReference type="RefSeq" id="WP_311829737.1">
    <property type="nucleotide sequence ID" value="NZ_JARQAJ010000002.1"/>
</dbReference>
<evidence type="ECO:0000313" key="3">
    <source>
        <dbReference type="Proteomes" id="UP001181046"/>
    </source>
</evidence>
<keyword evidence="3" id="KW-1185">Reference proteome</keyword>
<comment type="caution">
    <text evidence="2">The sequence shown here is derived from an EMBL/GenBank/DDBJ whole genome shotgun (WGS) entry which is preliminary data.</text>
</comment>
<name>A0ABU3F9C4_9ENTE</name>
<keyword evidence="1" id="KW-0472">Membrane</keyword>
<proteinExistence type="predicted"/>
<feature type="transmembrane region" description="Helical" evidence="1">
    <location>
        <begin position="29"/>
        <end position="47"/>
    </location>
</feature>
<dbReference type="EMBL" id="JARQAJ010000002">
    <property type="protein sequence ID" value="MDT2759248.1"/>
    <property type="molecule type" value="Genomic_DNA"/>
</dbReference>
<evidence type="ECO:0000256" key="1">
    <source>
        <dbReference type="SAM" id="Phobius"/>
    </source>
</evidence>
<feature type="transmembrane region" description="Helical" evidence="1">
    <location>
        <begin position="68"/>
        <end position="89"/>
    </location>
</feature>
<accession>A0ABU3F9C4</accession>
<gene>
    <name evidence="2" type="ORF">P7H27_05680</name>
</gene>
<keyword evidence="1" id="KW-1133">Transmembrane helix</keyword>
<evidence type="ECO:0000313" key="2">
    <source>
        <dbReference type="EMBL" id="MDT2759248.1"/>
    </source>
</evidence>
<organism evidence="2 3">
    <name type="scientific">Enterococcus xiangfangensis</name>
    <dbReference type="NCBI Taxonomy" id="1296537"/>
    <lineage>
        <taxon>Bacteria</taxon>
        <taxon>Bacillati</taxon>
        <taxon>Bacillota</taxon>
        <taxon>Bacilli</taxon>
        <taxon>Lactobacillales</taxon>
        <taxon>Enterococcaceae</taxon>
        <taxon>Enterococcus</taxon>
    </lineage>
</organism>
<keyword evidence="1" id="KW-0812">Transmembrane</keyword>
<reference evidence="2" key="1">
    <citation type="submission" date="2023-03" db="EMBL/GenBank/DDBJ databases">
        <authorList>
            <person name="Shen W."/>
            <person name="Cai J."/>
        </authorList>
    </citation>
    <scope>NUCLEOTIDE SEQUENCE</scope>
    <source>
        <strain evidence="2">P66-3</strain>
    </source>
</reference>
<sequence>MPFLVLLIDLFAALIYFFQLNTQSHSANFVGLIIQTLITLILLVITFKYKGKRYANTQPVFFMKYLSIRYAIIVISTLINLVVLFLYFLNFFGINNVIFAGF</sequence>
<protein>
    <submittedName>
        <fullName evidence="2">Uncharacterized protein</fullName>
    </submittedName>
</protein>
<dbReference type="Proteomes" id="UP001181046">
    <property type="component" value="Unassembled WGS sequence"/>
</dbReference>